<evidence type="ECO:0000313" key="2">
    <source>
        <dbReference type="EMBL" id="KAA8651459.1"/>
    </source>
</evidence>
<protein>
    <recommendedName>
        <fullName evidence="6">Hydrophobin</fullName>
    </recommendedName>
</protein>
<reference evidence="2 5" key="2">
    <citation type="submission" date="2019-08" db="EMBL/GenBank/DDBJ databases">
        <title>The genome sequence of a newly discovered highly antifungal drug resistant Aspergillus species, Aspergillus tanneri NIH 1004.</title>
        <authorList>
            <person name="Mounaud S."/>
            <person name="Singh I."/>
            <person name="Joardar V."/>
            <person name="Pakala S."/>
            <person name="Pakala S."/>
            <person name="Venepally P."/>
            <person name="Chung J.K."/>
            <person name="Losada L."/>
            <person name="Nierman W.C."/>
        </authorList>
    </citation>
    <scope>NUCLEOTIDE SEQUENCE [LARGE SCALE GENOMIC DNA]</scope>
    <source>
        <strain evidence="2 5">NIH1004</strain>
    </source>
</reference>
<name>A0A4S3J3N3_9EURO</name>
<dbReference type="GeneID" id="54323044"/>
<organism evidence="3 4">
    <name type="scientific">Aspergillus tanneri</name>
    <dbReference type="NCBI Taxonomy" id="1220188"/>
    <lineage>
        <taxon>Eukaryota</taxon>
        <taxon>Fungi</taxon>
        <taxon>Dikarya</taxon>
        <taxon>Ascomycota</taxon>
        <taxon>Pezizomycotina</taxon>
        <taxon>Eurotiomycetes</taxon>
        <taxon>Eurotiomycetidae</taxon>
        <taxon>Eurotiales</taxon>
        <taxon>Aspergillaceae</taxon>
        <taxon>Aspergillus</taxon>
        <taxon>Aspergillus subgen. Circumdati</taxon>
    </lineage>
</organism>
<dbReference type="Proteomes" id="UP000324241">
    <property type="component" value="Unassembled WGS sequence"/>
</dbReference>
<dbReference type="Proteomes" id="UP000308092">
    <property type="component" value="Unassembled WGS sequence"/>
</dbReference>
<evidence type="ECO:0000313" key="5">
    <source>
        <dbReference type="Proteomes" id="UP000324241"/>
    </source>
</evidence>
<evidence type="ECO:0000313" key="4">
    <source>
        <dbReference type="Proteomes" id="UP000308092"/>
    </source>
</evidence>
<dbReference type="OrthoDB" id="4269539at2759"/>
<keyword evidence="1" id="KW-0732">Signal</keyword>
<evidence type="ECO:0008006" key="6">
    <source>
        <dbReference type="Google" id="ProtNLM"/>
    </source>
</evidence>
<evidence type="ECO:0000256" key="1">
    <source>
        <dbReference type="SAM" id="SignalP"/>
    </source>
</evidence>
<reference evidence="3 4" key="1">
    <citation type="submission" date="2019-03" db="EMBL/GenBank/DDBJ databases">
        <title>The genome sequence of a newly discovered highly antifungal drug resistant Aspergillus species, Aspergillus tanneri NIH 1004.</title>
        <authorList>
            <person name="Mounaud S."/>
            <person name="Singh I."/>
            <person name="Joardar V."/>
            <person name="Pakala S."/>
            <person name="Pakala S."/>
            <person name="Venepally P."/>
            <person name="Hoover J."/>
            <person name="Nierman W."/>
            <person name="Chung J."/>
            <person name="Losada L."/>
        </authorList>
    </citation>
    <scope>NUCLEOTIDE SEQUENCE [LARGE SCALE GENOMIC DNA]</scope>
    <source>
        <strain evidence="3 4">NIH1004</strain>
    </source>
</reference>
<feature type="signal peptide" evidence="1">
    <location>
        <begin position="1"/>
        <end position="18"/>
    </location>
</feature>
<evidence type="ECO:0000313" key="3">
    <source>
        <dbReference type="EMBL" id="THC89459.1"/>
    </source>
</evidence>
<gene>
    <name evidence="2" type="ORF">ATNIH1004_000342</name>
    <name evidence="3" type="ORF">EYZ11_011101</name>
</gene>
<dbReference type="EMBL" id="SOSA01000651">
    <property type="protein sequence ID" value="THC89459.1"/>
    <property type="molecule type" value="Genomic_DNA"/>
</dbReference>
<feature type="chain" id="PRO_5036358457" description="Hydrophobin" evidence="1">
    <location>
        <begin position="19"/>
        <end position="95"/>
    </location>
</feature>
<dbReference type="EMBL" id="QUQM01000002">
    <property type="protein sequence ID" value="KAA8651459.1"/>
    <property type="molecule type" value="Genomic_DNA"/>
</dbReference>
<proteinExistence type="predicted"/>
<dbReference type="AlphaFoldDB" id="A0A4S3J3N3"/>
<accession>A0A4S3J3N3</accession>
<dbReference type="RefSeq" id="XP_033430820.1">
    <property type="nucleotide sequence ID" value="XM_033565063.1"/>
</dbReference>
<keyword evidence="4" id="KW-1185">Reference proteome</keyword>
<sequence length="95" mass="10285">MHFSTLLTLATTVTLATAKSYYCLMGQDKTGFIQNAYCCNGYHDMRGNDIAKGGIDCTEMKKDVREICPDGNTPKCCYTIGAQVVCTAEAVVNAD</sequence>
<dbReference type="VEuPathDB" id="FungiDB:EYZ11_011101"/>
<comment type="caution">
    <text evidence="3">The sequence shown here is derived from an EMBL/GenBank/DDBJ whole genome shotgun (WGS) entry which is preliminary data.</text>
</comment>